<dbReference type="Proteomes" id="UP000423413">
    <property type="component" value="Chromosome"/>
</dbReference>
<dbReference type="GO" id="GO:0006508">
    <property type="term" value="P:proteolysis"/>
    <property type="evidence" value="ECO:0007669"/>
    <property type="project" value="UniProtKB-KW"/>
</dbReference>
<protein>
    <submittedName>
        <fullName evidence="6">YopT-type cysteine protease domain-containing protein</fullName>
    </submittedName>
</protein>
<keyword evidence="3" id="KW-0788">Thiol protease</keyword>
<evidence type="ECO:0000256" key="2">
    <source>
        <dbReference type="ARBA" id="ARBA00022801"/>
    </source>
</evidence>
<dbReference type="AlphaFoldDB" id="A0AAE6QIX0"/>
<evidence type="ECO:0000256" key="3">
    <source>
        <dbReference type="ARBA" id="ARBA00022807"/>
    </source>
</evidence>
<feature type="region of interest" description="Disordered" evidence="4">
    <location>
        <begin position="1"/>
        <end position="30"/>
    </location>
</feature>
<gene>
    <name evidence="6" type="ORF">GMO17_20070</name>
</gene>
<dbReference type="RefSeq" id="WP_122347540.1">
    <property type="nucleotide sequence ID" value="NZ_CP046441.1"/>
</dbReference>
<keyword evidence="1 6" id="KW-0645">Protease</keyword>
<dbReference type="GeneID" id="73734294"/>
<accession>A0AAE6QIX0</accession>
<evidence type="ECO:0000259" key="5">
    <source>
        <dbReference type="Pfam" id="PF03543"/>
    </source>
</evidence>
<dbReference type="InterPro" id="IPR038765">
    <property type="entry name" value="Papain-like_cys_pep_sf"/>
</dbReference>
<sequence length="350" mass="38710">MQIHQSTASSGVTAAAQQDKPSSSAKLEPGTEKAFACFHPETAGALVSLESHEDVFFDARSSLSSIDAADLPDPNSAQYQLHSLRTLLPDLMNSIAALRDSSARYIKTMAKQMVDNGAGATANIEAKKTLAQEHDCRLAYPFHQRIFLFDKTIDDREFHADYARAGGHGDACLGLSMNWCQSRAKGQSDEIFFHKLADYRGDALLPRVLGFQHIEQRAFKDKTDNAERMLRETLPKLGMTLERSPGSAPPAHRAVMLNDLAPYLNAVLQPGKNQTLLLLSEHHAMALHQDTQGSLHFFDPLFGVVQADSIERLSRFLSDVFNRDAGSYWSKADRRLQISQVGAGPDFQLR</sequence>
<feature type="compositionally biased region" description="Polar residues" evidence="4">
    <location>
        <begin position="1"/>
        <end position="25"/>
    </location>
</feature>
<organism evidence="6 7">
    <name type="scientific">Pseudomonas coronafaciens pv. coronafaciens</name>
    <dbReference type="NCBI Taxonomy" id="235275"/>
    <lineage>
        <taxon>Bacteria</taxon>
        <taxon>Pseudomonadati</taxon>
        <taxon>Pseudomonadota</taxon>
        <taxon>Gammaproteobacteria</taxon>
        <taxon>Pseudomonadales</taxon>
        <taxon>Pseudomonadaceae</taxon>
        <taxon>Pseudomonas</taxon>
        <taxon>Pseudomonas coronafaciens</taxon>
    </lineage>
</organism>
<dbReference type="NCBIfam" id="TIGR01586">
    <property type="entry name" value="yopT_cys_prot"/>
    <property type="match status" value="1"/>
</dbReference>
<dbReference type="GO" id="GO:0004197">
    <property type="term" value="F:cysteine-type endopeptidase activity"/>
    <property type="evidence" value="ECO:0007669"/>
    <property type="project" value="InterPro"/>
</dbReference>
<dbReference type="InterPro" id="IPR006473">
    <property type="entry name" value="Peptidase_C58_Yopt"/>
</dbReference>
<evidence type="ECO:0000313" key="7">
    <source>
        <dbReference type="Proteomes" id="UP000423413"/>
    </source>
</evidence>
<name>A0AAE6QIX0_9PSED</name>
<dbReference type="Pfam" id="PF03543">
    <property type="entry name" value="Peptidase_C58"/>
    <property type="match status" value="1"/>
</dbReference>
<reference evidence="6 7" key="1">
    <citation type="submission" date="2019-11" db="EMBL/GenBank/DDBJ databases">
        <title>Complete genome sequence of Pseudomonas syringae pv. coronafaciens isolate B19001 originated in imported oat cereal.</title>
        <authorList>
            <person name="Kim S.M."/>
            <person name="Lee B.C."/>
            <person name="Seo S.J."/>
            <person name="Lee J.E."/>
            <person name="Choi N.J."/>
            <person name="Park J.H."/>
        </authorList>
    </citation>
    <scope>NUCLEOTIDE SEQUENCE [LARGE SCALE GENOMIC DNA]</scope>
    <source>
        <strain evidence="6 7">B19001</strain>
    </source>
</reference>
<dbReference type="EMBL" id="CP046441">
    <property type="protein sequence ID" value="QGT83295.1"/>
    <property type="molecule type" value="Genomic_DNA"/>
</dbReference>
<evidence type="ECO:0000256" key="4">
    <source>
        <dbReference type="SAM" id="MobiDB-lite"/>
    </source>
</evidence>
<keyword evidence="2" id="KW-0378">Hydrolase</keyword>
<dbReference type="CDD" id="cd20499">
    <property type="entry name" value="HopN1-like"/>
    <property type="match status" value="1"/>
</dbReference>
<evidence type="ECO:0000256" key="1">
    <source>
        <dbReference type="ARBA" id="ARBA00022670"/>
    </source>
</evidence>
<feature type="domain" description="Peptidase C58 YopT-type" evidence="5">
    <location>
        <begin position="131"/>
        <end position="340"/>
    </location>
</feature>
<dbReference type="SUPFAM" id="SSF54001">
    <property type="entry name" value="Cysteine proteinases"/>
    <property type="match status" value="1"/>
</dbReference>
<dbReference type="Gene3D" id="3.90.70.20">
    <property type="match status" value="1"/>
</dbReference>
<proteinExistence type="predicted"/>
<evidence type="ECO:0000313" key="6">
    <source>
        <dbReference type="EMBL" id="QGT83295.1"/>
    </source>
</evidence>